<feature type="region of interest" description="Disordered" evidence="1">
    <location>
        <begin position="147"/>
        <end position="168"/>
    </location>
</feature>
<dbReference type="EMBL" id="ODYU01000476">
    <property type="protein sequence ID" value="SOQ35330.1"/>
    <property type="molecule type" value="Genomic_DNA"/>
</dbReference>
<reference evidence="2" key="1">
    <citation type="submission" date="2016-07" db="EMBL/GenBank/DDBJ databases">
        <authorList>
            <person name="Bretaudeau A."/>
        </authorList>
    </citation>
    <scope>NUCLEOTIDE SEQUENCE</scope>
    <source>
        <strain evidence="2">Rice</strain>
        <tissue evidence="2">Whole body</tissue>
    </source>
</reference>
<dbReference type="AlphaFoldDB" id="A0A2H1V3A5"/>
<organism evidence="2">
    <name type="scientific">Spodoptera frugiperda</name>
    <name type="common">Fall armyworm</name>
    <dbReference type="NCBI Taxonomy" id="7108"/>
    <lineage>
        <taxon>Eukaryota</taxon>
        <taxon>Metazoa</taxon>
        <taxon>Ecdysozoa</taxon>
        <taxon>Arthropoda</taxon>
        <taxon>Hexapoda</taxon>
        <taxon>Insecta</taxon>
        <taxon>Pterygota</taxon>
        <taxon>Neoptera</taxon>
        <taxon>Endopterygota</taxon>
        <taxon>Lepidoptera</taxon>
        <taxon>Glossata</taxon>
        <taxon>Ditrysia</taxon>
        <taxon>Noctuoidea</taxon>
        <taxon>Noctuidae</taxon>
        <taxon>Amphipyrinae</taxon>
        <taxon>Spodoptera</taxon>
    </lineage>
</organism>
<sequence>MIKVAYKLPILTKGLFSHGEGLSINHHCCLMRVVKSDHSRINYNRQSVLRNCNTMLHPASLYPHPVILGRQLTFSSTCQAVLQLPPPYSQHTKVQNCARVDCLFGRKWVQLRLPDKVDWISGSGKVLLGFFRMFKNFVSCSTKSGYVPTGKRSDGSPDGKQSPPPMNA</sequence>
<name>A0A2H1V3A5_SPOFR</name>
<evidence type="ECO:0000313" key="2">
    <source>
        <dbReference type="EMBL" id="SOQ35330.1"/>
    </source>
</evidence>
<gene>
    <name evidence="2" type="ORF">SFRICE_014155</name>
</gene>
<evidence type="ECO:0000256" key="1">
    <source>
        <dbReference type="SAM" id="MobiDB-lite"/>
    </source>
</evidence>
<protein>
    <submittedName>
        <fullName evidence="2">SFRICE_014155</fullName>
    </submittedName>
</protein>
<accession>A0A2H1V3A5</accession>
<proteinExistence type="predicted"/>